<keyword evidence="4" id="KW-0186">Copper</keyword>
<keyword evidence="5" id="KW-0805">Transcription regulation</keyword>
<dbReference type="PANTHER" id="PTHR28088">
    <property type="entry name" value="TRANSCRIPTIONAL ACTIVATOR HAA1-RELATED"/>
    <property type="match status" value="1"/>
</dbReference>
<evidence type="ECO:0000256" key="7">
    <source>
        <dbReference type="ARBA" id="ARBA00023242"/>
    </source>
</evidence>
<evidence type="ECO:0000313" key="10">
    <source>
        <dbReference type="EMBL" id="RPB07896.1"/>
    </source>
</evidence>
<name>A0A3N4KBM0_9PEZI</name>
<evidence type="ECO:0000259" key="9">
    <source>
        <dbReference type="PROSITE" id="PS50073"/>
    </source>
</evidence>
<feature type="compositionally biased region" description="Polar residues" evidence="8">
    <location>
        <begin position="327"/>
        <end position="338"/>
    </location>
</feature>
<dbReference type="GO" id="GO:0000978">
    <property type="term" value="F:RNA polymerase II cis-regulatory region sequence-specific DNA binding"/>
    <property type="evidence" value="ECO:0007669"/>
    <property type="project" value="TreeGrafter"/>
</dbReference>
<organism evidence="10 11">
    <name type="scientific">Morchella conica CCBAS932</name>
    <dbReference type="NCBI Taxonomy" id="1392247"/>
    <lineage>
        <taxon>Eukaryota</taxon>
        <taxon>Fungi</taxon>
        <taxon>Dikarya</taxon>
        <taxon>Ascomycota</taxon>
        <taxon>Pezizomycotina</taxon>
        <taxon>Pezizomycetes</taxon>
        <taxon>Pezizales</taxon>
        <taxon>Morchellaceae</taxon>
        <taxon>Morchella</taxon>
    </lineage>
</organism>
<evidence type="ECO:0000313" key="11">
    <source>
        <dbReference type="Proteomes" id="UP000277580"/>
    </source>
</evidence>
<protein>
    <recommendedName>
        <fullName evidence="9">Copper-fist domain-containing protein</fullName>
    </recommendedName>
</protein>
<dbReference type="GO" id="GO:0005507">
    <property type="term" value="F:copper ion binding"/>
    <property type="evidence" value="ECO:0007669"/>
    <property type="project" value="InterPro"/>
</dbReference>
<keyword evidence="7" id="KW-0539">Nucleus</keyword>
<dbReference type="GO" id="GO:0005634">
    <property type="term" value="C:nucleus"/>
    <property type="evidence" value="ECO:0007669"/>
    <property type="project" value="UniProtKB-SubCell"/>
</dbReference>
<dbReference type="InterPro" id="IPR051763">
    <property type="entry name" value="Copper_Homeo_Regul"/>
</dbReference>
<feature type="compositionally biased region" description="Basic residues" evidence="8">
    <location>
        <begin position="153"/>
        <end position="162"/>
    </location>
</feature>
<dbReference type="GO" id="GO:0045944">
    <property type="term" value="P:positive regulation of transcription by RNA polymerase II"/>
    <property type="evidence" value="ECO:0007669"/>
    <property type="project" value="TreeGrafter"/>
</dbReference>
<evidence type="ECO:0000256" key="5">
    <source>
        <dbReference type="ARBA" id="ARBA00023015"/>
    </source>
</evidence>
<feature type="compositionally biased region" description="Polar residues" evidence="8">
    <location>
        <begin position="481"/>
        <end position="496"/>
    </location>
</feature>
<dbReference type="InterPro" id="IPR001083">
    <property type="entry name" value="Cu_fist_DNA-bd_dom"/>
</dbReference>
<dbReference type="GO" id="GO:0000981">
    <property type="term" value="F:DNA-binding transcription factor activity, RNA polymerase II-specific"/>
    <property type="evidence" value="ECO:0007669"/>
    <property type="project" value="TreeGrafter"/>
</dbReference>
<dbReference type="EMBL" id="ML119173">
    <property type="protein sequence ID" value="RPB07896.1"/>
    <property type="molecule type" value="Genomic_DNA"/>
</dbReference>
<dbReference type="InParanoid" id="A0A3N4KBM0"/>
<dbReference type="PANTHER" id="PTHR28088:SF9">
    <property type="entry name" value="TRANSCRIPTION FACTOR GRISEA, PUTATIVE (AFU_ORTHOLOGUE AFUA_1G13190)-RELATED"/>
    <property type="match status" value="1"/>
</dbReference>
<feature type="region of interest" description="Disordered" evidence="8">
    <location>
        <begin position="181"/>
        <end position="239"/>
    </location>
</feature>
<dbReference type="Proteomes" id="UP000277580">
    <property type="component" value="Unassembled WGS sequence"/>
</dbReference>
<feature type="compositionally biased region" description="Low complexity" evidence="8">
    <location>
        <begin position="520"/>
        <end position="533"/>
    </location>
</feature>
<dbReference type="GO" id="GO:0006879">
    <property type="term" value="P:intracellular iron ion homeostasis"/>
    <property type="evidence" value="ECO:0007669"/>
    <property type="project" value="TreeGrafter"/>
</dbReference>
<dbReference type="SMART" id="SM00412">
    <property type="entry name" value="Cu_FIST"/>
    <property type="match status" value="1"/>
</dbReference>
<proteinExistence type="predicted"/>
<feature type="domain" description="Copper-fist" evidence="9">
    <location>
        <begin position="1"/>
        <end position="40"/>
    </location>
</feature>
<evidence type="ECO:0000256" key="4">
    <source>
        <dbReference type="ARBA" id="ARBA00023008"/>
    </source>
</evidence>
<dbReference type="Pfam" id="PF00649">
    <property type="entry name" value="Copper-fist"/>
    <property type="match status" value="1"/>
</dbReference>
<evidence type="ECO:0000256" key="6">
    <source>
        <dbReference type="ARBA" id="ARBA00023163"/>
    </source>
</evidence>
<sequence>MPMMRGVKFACEPCIRGHRSSKCNHSDRVLVQVRKPGRPLSSCPHTLSSTSPGTFVHTLSNGEDSGGSRAGSSARVSCSCDVTSVAIPKVASCACGTPKPQEPPPRLPPPSLVAITAATSDSGSTITSPMSPTFPAIVSASSSNNGPSNKVVKPQRLKKSGQARKGSVNIGEVALEQLLEQERERSSSAESLKMGSTANSCRGMPGTSREDGSAEGDSLRGFAGLPTSPGHGGDINGFRPPHDFSKSQNGNMFLEGIKPSESKPDMPAVTHKTLCSDVWNPDAGSSPWQLSQPPVKKAACGSCGGDPTQQPQPQPQPQQHIHRAPAPQNTQQGPSCCNGSKKAITIQPQQMTIPQVPFSGRSFFPALQYPPSYIPPTNFSQVPNMWMYPTINPAITPQEFAWLQQQRAAGVFGPQPQLPGHALVPPMSNSPVANTALANGWEHSCHCGPECNCLGCATHPFNRRTVEHVREMQSFMAVDNGSLSPQSHPNPTNHNHPQGLVQQLSNPQPQPNSFEANGMSLSSPVAGAPSSGACCGTRASPAKQISPAPEEGDIGPDGSPNGTPSGTDGVDELSPSNFLYFDYPLGMCAQTEAGCKCGEGCTCVGCITHGGHDGVELEAPVQAPEWEAWGIEEGT</sequence>
<reference evidence="10 11" key="1">
    <citation type="journal article" date="2018" name="Nat. Ecol. Evol.">
        <title>Pezizomycetes genomes reveal the molecular basis of ectomycorrhizal truffle lifestyle.</title>
        <authorList>
            <person name="Murat C."/>
            <person name="Payen T."/>
            <person name="Noel B."/>
            <person name="Kuo A."/>
            <person name="Morin E."/>
            <person name="Chen J."/>
            <person name="Kohler A."/>
            <person name="Krizsan K."/>
            <person name="Balestrini R."/>
            <person name="Da Silva C."/>
            <person name="Montanini B."/>
            <person name="Hainaut M."/>
            <person name="Levati E."/>
            <person name="Barry K.W."/>
            <person name="Belfiori B."/>
            <person name="Cichocki N."/>
            <person name="Clum A."/>
            <person name="Dockter R.B."/>
            <person name="Fauchery L."/>
            <person name="Guy J."/>
            <person name="Iotti M."/>
            <person name="Le Tacon F."/>
            <person name="Lindquist E.A."/>
            <person name="Lipzen A."/>
            <person name="Malagnac F."/>
            <person name="Mello A."/>
            <person name="Molinier V."/>
            <person name="Miyauchi S."/>
            <person name="Poulain J."/>
            <person name="Riccioni C."/>
            <person name="Rubini A."/>
            <person name="Sitrit Y."/>
            <person name="Splivallo R."/>
            <person name="Traeger S."/>
            <person name="Wang M."/>
            <person name="Zifcakova L."/>
            <person name="Wipf D."/>
            <person name="Zambonelli A."/>
            <person name="Paolocci F."/>
            <person name="Nowrousian M."/>
            <person name="Ottonello S."/>
            <person name="Baldrian P."/>
            <person name="Spatafora J.W."/>
            <person name="Henrissat B."/>
            <person name="Nagy L.G."/>
            <person name="Aury J.M."/>
            <person name="Wincker P."/>
            <person name="Grigoriev I.V."/>
            <person name="Bonfante P."/>
            <person name="Martin F.M."/>
        </authorList>
    </citation>
    <scope>NUCLEOTIDE SEQUENCE [LARGE SCALE GENOMIC DNA]</scope>
    <source>
        <strain evidence="10 11">CCBAS932</strain>
    </source>
</reference>
<keyword evidence="11" id="KW-1185">Reference proteome</keyword>
<dbReference type="SMART" id="SM01090">
    <property type="entry name" value="Copper-fist"/>
    <property type="match status" value="1"/>
</dbReference>
<dbReference type="PROSITE" id="PS50073">
    <property type="entry name" value="COPPER_FIST_2"/>
    <property type="match status" value="1"/>
</dbReference>
<keyword evidence="6" id="KW-0804">Transcription</keyword>
<evidence type="ECO:0000256" key="2">
    <source>
        <dbReference type="ARBA" id="ARBA00022723"/>
    </source>
</evidence>
<dbReference type="Gene3D" id="3.90.430.10">
    <property type="entry name" value="Copper fist DNA-binding domain"/>
    <property type="match status" value="1"/>
</dbReference>
<feature type="region of interest" description="Disordered" evidence="8">
    <location>
        <begin position="283"/>
        <end position="341"/>
    </location>
</feature>
<keyword evidence="3" id="KW-0862">Zinc</keyword>
<keyword evidence="2" id="KW-0479">Metal-binding</keyword>
<feature type="region of interest" description="Disordered" evidence="8">
    <location>
        <begin position="140"/>
        <end position="168"/>
    </location>
</feature>
<evidence type="ECO:0000256" key="1">
    <source>
        <dbReference type="ARBA" id="ARBA00004123"/>
    </source>
</evidence>
<dbReference type="PRINTS" id="PR00617">
    <property type="entry name" value="COPPERFIST"/>
</dbReference>
<comment type="subcellular location">
    <subcellularLocation>
        <location evidence="1">Nucleus</location>
    </subcellularLocation>
</comment>
<feature type="region of interest" description="Disordered" evidence="8">
    <location>
        <begin position="479"/>
        <end position="573"/>
    </location>
</feature>
<dbReference type="SUPFAM" id="SSF57879">
    <property type="entry name" value="Zinc domain conserved in yeast copper-regulated transcription factors"/>
    <property type="match status" value="1"/>
</dbReference>
<dbReference type="AlphaFoldDB" id="A0A3N4KBM0"/>
<feature type="compositionally biased region" description="Low complexity" evidence="8">
    <location>
        <begin position="502"/>
        <end position="513"/>
    </location>
</feature>
<dbReference type="GO" id="GO:0006878">
    <property type="term" value="P:intracellular copper ion homeostasis"/>
    <property type="evidence" value="ECO:0007669"/>
    <property type="project" value="TreeGrafter"/>
</dbReference>
<dbReference type="OrthoDB" id="5600085at2759"/>
<evidence type="ECO:0000256" key="8">
    <source>
        <dbReference type="SAM" id="MobiDB-lite"/>
    </source>
</evidence>
<dbReference type="FunFam" id="3.90.430.10:FF:000001">
    <property type="entry name" value="Copper fist DNA-binding protein"/>
    <property type="match status" value="1"/>
</dbReference>
<accession>A0A3N4KBM0</accession>
<evidence type="ECO:0000256" key="3">
    <source>
        <dbReference type="ARBA" id="ARBA00022833"/>
    </source>
</evidence>
<dbReference type="InterPro" id="IPR036395">
    <property type="entry name" value="Cu_fist_DNA-bd_dom_sf"/>
</dbReference>
<gene>
    <name evidence="10" type="ORF">P167DRAFT_376762</name>
</gene>